<dbReference type="PANTHER" id="PTHR43280">
    <property type="entry name" value="ARAC-FAMILY TRANSCRIPTIONAL REGULATOR"/>
    <property type="match status" value="1"/>
</dbReference>
<dbReference type="AlphaFoldDB" id="A0A227KL08"/>
<dbReference type="SMART" id="SM00342">
    <property type="entry name" value="HTH_ARAC"/>
    <property type="match status" value="1"/>
</dbReference>
<dbReference type="GO" id="GO:0043565">
    <property type="term" value="F:sequence-specific DNA binding"/>
    <property type="evidence" value="ECO:0007669"/>
    <property type="project" value="InterPro"/>
</dbReference>
<sequence>MNGKFPGEIRDAPRNSMDLLDLPQSEMSQSDNSLLLYAQDVKGSCVFQKDDSYQLAFIFLQQGHFFLEQKGNQREVPSQSVFFVDPSEDFCLNFVEDSNFYLLLISSSVWSSHMVYRPSQLLGVRISLQNNLGKTSLDTLRAVRRMLKKAHPLELESMCIGFLYILMPLIAQFRRQAKGLDGTLTKHEILRQKVESYLKENLNNKELTATEVASFFSISSRQLNNIYSPSGTTVMARLKELRLSEAARKLREHRYQKRSVREISELCGFGSFENFCRSFKSHFGVSATEWKAKRLPNVLNAVPEISTLES</sequence>
<dbReference type="RefSeq" id="WP_066595312.1">
    <property type="nucleotide sequence ID" value="NZ_CAJTBZ010000007.1"/>
</dbReference>
<keyword evidence="6" id="KW-1185">Reference proteome</keyword>
<keyword evidence="1" id="KW-0805">Transcription regulation</keyword>
<evidence type="ECO:0000256" key="3">
    <source>
        <dbReference type="ARBA" id="ARBA00023163"/>
    </source>
</evidence>
<name>A0A227KL08_9BURK</name>
<organism evidence="5 6">
    <name type="scientific">Turicimonas muris</name>
    <dbReference type="NCBI Taxonomy" id="1796652"/>
    <lineage>
        <taxon>Bacteria</taxon>
        <taxon>Pseudomonadati</taxon>
        <taxon>Pseudomonadota</taxon>
        <taxon>Betaproteobacteria</taxon>
        <taxon>Burkholderiales</taxon>
        <taxon>Sutterellaceae</taxon>
        <taxon>Turicimonas</taxon>
    </lineage>
</organism>
<accession>A0A227KL08</accession>
<dbReference type="PANTHER" id="PTHR43280:SF2">
    <property type="entry name" value="HTH-TYPE TRANSCRIPTIONAL REGULATOR EXSA"/>
    <property type="match status" value="1"/>
</dbReference>
<dbReference type="Gene3D" id="1.10.10.60">
    <property type="entry name" value="Homeodomain-like"/>
    <property type="match status" value="1"/>
</dbReference>
<dbReference type="GeneID" id="78362800"/>
<proteinExistence type="predicted"/>
<dbReference type="InterPro" id="IPR009057">
    <property type="entry name" value="Homeodomain-like_sf"/>
</dbReference>
<evidence type="ECO:0000259" key="4">
    <source>
        <dbReference type="PROSITE" id="PS01124"/>
    </source>
</evidence>
<evidence type="ECO:0000256" key="1">
    <source>
        <dbReference type="ARBA" id="ARBA00023015"/>
    </source>
</evidence>
<feature type="domain" description="HTH araC/xylS-type" evidence="4">
    <location>
        <begin position="192"/>
        <end position="293"/>
    </location>
</feature>
<dbReference type="InterPro" id="IPR018060">
    <property type="entry name" value="HTH_AraC"/>
</dbReference>
<dbReference type="Pfam" id="PF12833">
    <property type="entry name" value="HTH_18"/>
    <property type="match status" value="1"/>
</dbReference>
<evidence type="ECO:0000256" key="2">
    <source>
        <dbReference type="ARBA" id="ARBA00023125"/>
    </source>
</evidence>
<keyword evidence="2" id="KW-0238">DNA-binding</keyword>
<dbReference type="GO" id="GO:0003700">
    <property type="term" value="F:DNA-binding transcription factor activity"/>
    <property type="evidence" value="ECO:0007669"/>
    <property type="project" value="InterPro"/>
</dbReference>
<dbReference type="SUPFAM" id="SSF46689">
    <property type="entry name" value="Homeodomain-like"/>
    <property type="match status" value="1"/>
</dbReference>
<dbReference type="PROSITE" id="PS01124">
    <property type="entry name" value="HTH_ARAC_FAMILY_2"/>
    <property type="match status" value="1"/>
</dbReference>
<keyword evidence="3" id="KW-0804">Transcription</keyword>
<protein>
    <submittedName>
        <fullName evidence="5">AraC family transcriptional regulator</fullName>
    </submittedName>
</protein>
<dbReference type="Proteomes" id="UP000214610">
    <property type="component" value="Unassembled WGS sequence"/>
</dbReference>
<dbReference type="EMBL" id="NHMP01000004">
    <property type="protein sequence ID" value="OXE47762.1"/>
    <property type="molecule type" value="Genomic_DNA"/>
</dbReference>
<dbReference type="InterPro" id="IPR018062">
    <property type="entry name" value="HTH_AraC-typ_CS"/>
</dbReference>
<evidence type="ECO:0000313" key="5">
    <source>
        <dbReference type="EMBL" id="OXE47762.1"/>
    </source>
</evidence>
<evidence type="ECO:0000313" key="6">
    <source>
        <dbReference type="Proteomes" id="UP000214610"/>
    </source>
</evidence>
<gene>
    <name evidence="5" type="ORF">ADH67_08275</name>
</gene>
<dbReference type="PROSITE" id="PS00041">
    <property type="entry name" value="HTH_ARAC_FAMILY_1"/>
    <property type="match status" value="1"/>
</dbReference>
<comment type="caution">
    <text evidence="5">The sequence shown here is derived from an EMBL/GenBank/DDBJ whole genome shotgun (WGS) entry which is preliminary data.</text>
</comment>
<reference evidence="6" key="1">
    <citation type="submission" date="2017-05" db="EMBL/GenBank/DDBJ databases">
        <title>Improved OligoMM genomes.</title>
        <authorList>
            <person name="Garzetti D."/>
        </authorList>
    </citation>
    <scope>NUCLEOTIDE SEQUENCE [LARGE SCALE GENOMIC DNA]</scope>
    <source>
        <strain evidence="6">YL45</strain>
    </source>
</reference>